<dbReference type="AlphaFoldDB" id="A0AAW2NVF0"/>
<dbReference type="GO" id="GO:0032259">
    <property type="term" value="P:methylation"/>
    <property type="evidence" value="ECO:0007669"/>
    <property type="project" value="UniProtKB-KW"/>
</dbReference>
<dbReference type="SUPFAM" id="SSF53335">
    <property type="entry name" value="S-adenosyl-L-methionine-dependent methyltransferases"/>
    <property type="match status" value="2"/>
</dbReference>
<comment type="caution">
    <text evidence="2">The sequence shown here is derived from an EMBL/GenBank/DDBJ whole genome shotgun (WGS) entry which is preliminary data.</text>
</comment>
<dbReference type="EMBL" id="JACGWM010000010">
    <property type="protein sequence ID" value="KAL0346466.1"/>
    <property type="molecule type" value="Genomic_DNA"/>
</dbReference>
<reference evidence="2" key="1">
    <citation type="submission" date="2020-06" db="EMBL/GenBank/DDBJ databases">
        <authorList>
            <person name="Li T."/>
            <person name="Hu X."/>
            <person name="Zhang T."/>
            <person name="Song X."/>
            <person name="Zhang H."/>
            <person name="Dai N."/>
            <person name="Sheng W."/>
            <person name="Hou X."/>
            <person name="Wei L."/>
        </authorList>
    </citation>
    <scope>NUCLEOTIDE SEQUENCE</scope>
    <source>
        <strain evidence="2">KEN8</strain>
        <tissue evidence="2">Leaf</tissue>
    </source>
</reference>
<dbReference type="Pfam" id="PF03492">
    <property type="entry name" value="Methyltransf_7"/>
    <property type="match status" value="2"/>
</dbReference>
<evidence type="ECO:0000313" key="2">
    <source>
        <dbReference type="EMBL" id="KAL0346466.1"/>
    </source>
</evidence>
<gene>
    <name evidence="2" type="ORF">Scaly_1662600</name>
</gene>
<dbReference type="InterPro" id="IPR029063">
    <property type="entry name" value="SAM-dependent_MTases_sf"/>
</dbReference>
<organism evidence="2">
    <name type="scientific">Sesamum calycinum</name>
    <dbReference type="NCBI Taxonomy" id="2727403"/>
    <lineage>
        <taxon>Eukaryota</taxon>
        <taxon>Viridiplantae</taxon>
        <taxon>Streptophyta</taxon>
        <taxon>Embryophyta</taxon>
        <taxon>Tracheophyta</taxon>
        <taxon>Spermatophyta</taxon>
        <taxon>Magnoliopsida</taxon>
        <taxon>eudicotyledons</taxon>
        <taxon>Gunneridae</taxon>
        <taxon>Pentapetalae</taxon>
        <taxon>asterids</taxon>
        <taxon>lamiids</taxon>
        <taxon>Lamiales</taxon>
        <taxon>Pedaliaceae</taxon>
        <taxon>Sesamum</taxon>
    </lineage>
</organism>
<dbReference type="GO" id="GO:0008168">
    <property type="term" value="F:methyltransferase activity"/>
    <property type="evidence" value="ECO:0007669"/>
    <property type="project" value="UniProtKB-KW"/>
</dbReference>
<evidence type="ECO:0000256" key="1">
    <source>
        <dbReference type="ARBA" id="ARBA00007967"/>
    </source>
</evidence>
<keyword evidence="2" id="KW-0808">Transferase</keyword>
<comment type="similarity">
    <text evidence="1">Belongs to the methyltransferase superfamily. Type-7 methyltransferase family.</text>
</comment>
<keyword evidence="2" id="KW-0489">Methyltransferase</keyword>
<dbReference type="PANTHER" id="PTHR31009">
    <property type="entry name" value="S-ADENOSYL-L-METHIONINE:CARBOXYL METHYLTRANSFERASE FAMILY PROTEIN"/>
    <property type="match status" value="1"/>
</dbReference>
<reference evidence="2" key="2">
    <citation type="journal article" date="2024" name="Plant">
        <title>Genomic evolution and insights into agronomic trait innovations of Sesamum species.</title>
        <authorList>
            <person name="Miao H."/>
            <person name="Wang L."/>
            <person name="Qu L."/>
            <person name="Liu H."/>
            <person name="Sun Y."/>
            <person name="Le M."/>
            <person name="Wang Q."/>
            <person name="Wei S."/>
            <person name="Zheng Y."/>
            <person name="Lin W."/>
            <person name="Duan Y."/>
            <person name="Cao H."/>
            <person name="Xiong S."/>
            <person name="Wang X."/>
            <person name="Wei L."/>
            <person name="Li C."/>
            <person name="Ma Q."/>
            <person name="Ju M."/>
            <person name="Zhao R."/>
            <person name="Li G."/>
            <person name="Mu C."/>
            <person name="Tian Q."/>
            <person name="Mei H."/>
            <person name="Zhang T."/>
            <person name="Gao T."/>
            <person name="Zhang H."/>
        </authorList>
    </citation>
    <scope>NUCLEOTIDE SEQUENCE</scope>
    <source>
        <strain evidence="2">KEN8</strain>
    </source>
</reference>
<name>A0AAW2NVF0_9LAMI</name>
<dbReference type="Gene3D" id="3.40.50.150">
    <property type="entry name" value="Vaccinia Virus protein VP39"/>
    <property type="match status" value="1"/>
</dbReference>
<dbReference type="InterPro" id="IPR005299">
    <property type="entry name" value="MeTrfase_7"/>
</dbReference>
<proteinExistence type="inferred from homology"/>
<accession>A0AAW2NVF0</accession>
<protein>
    <submittedName>
        <fullName evidence="2">Benzoate carboxyl methyltransferase</fullName>
    </submittedName>
</protein>
<sequence length="424" mass="47679">MVVKNVMNMNPGDGATSYANNSGLQKAVISETLPLVDETLKAMFSAANGRFHAKCLKLVDLGCSSGPNTLFIISYILNAIEDLCSNRINSANDHHLPEFEVFLNDLPDNDFDNLFKLLLNSNLFNGKKTRHCFLYGLPGSFYCRLFPSNTLHFAYSSYSLHWLSQVPEGMESRNQENICIARTSPPEVFEAYAKQYQRDFSTFLSLRGEEMIAGGRMVLTFRGRSVEDPSCTDDSAHLTLLSQTLLDMVAEALGFEVCNEWVTLVVIHQGEYGNEWVTLVVIHQGEYGVIVEHVKKEDLYSFNIPLYPPCEQEVKTVIENEGSFHLDKLHGFRVRWDAHDNVVDDEDNPILKKHRSGKLVADCVRAFMEPMLAAHFGSSIVDELFGREPYDRMSPLGGCGNTCPHKWTPSTIGGRKLIDFSRNS</sequence>